<sequence>MARNFENSCYALFLPAFLTNTTYHMKRNNLILLLVFAVTGTFAQNVQLHYDFGKDRQYPTTTVEMFRPDKWGSTFFFVDMDYNANDVKGVSMAYWEIARAINLGKTPLAFHAEYNGGFGQSMPGGAYQINDAWLGGVDYVWNKSDFSRGFTFQVLYKYIRDKHDAAFQLTGVWYMHFLNKKMTFSGFADFWREDNQFKNDDESEDKTKFIILSEPQLWYNFTENISLGTELELSNNFGLNKGFAVNPTLAAKWTF</sequence>
<accession>A0A644XEM4</accession>
<protein>
    <recommendedName>
        <fullName evidence="2">DUF5020 domain-containing protein</fullName>
    </recommendedName>
</protein>
<dbReference type="AlphaFoldDB" id="A0A644XEM4"/>
<dbReference type="Gene3D" id="2.40.230.20">
    <property type="entry name" value="Nucleoside-specific channel-forming protein, Tsx-like"/>
    <property type="match status" value="1"/>
</dbReference>
<dbReference type="InterPro" id="IPR036777">
    <property type="entry name" value="Channel_Tsx-like_sf"/>
</dbReference>
<evidence type="ECO:0008006" key="2">
    <source>
        <dbReference type="Google" id="ProtNLM"/>
    </source>
</evidence>
<proteinExistence type="predicted"/>
<dbReference type="GO" id="GO:0009279">
    <property type="term" value="C:cell outer membrane"/>
    <property type="evidence" value="ECO:0007669"/>
    <property type="project" value="InterPro"/>
</dbReference>
<organism evidence="1">
    <name type="scientific">bioreactor metagenome</name>
    <dbReference type="NCBI Taxonomy" id="1076179"/>
    <lineage>
        <taxon>unclassified sequences</taxon>
        <taxon>metagenomes</taxon>
        <taxon>ecological metagenomes</taxon>
    </lineage>
</organism>
<evidence type="ECO:0000313" key="1">
    <source>
        <dbReference type="EMBL" id="MPM14652.1"/>
    </source>
</evidence>
<name>A0A644XEM4_9ZZZZ</name>
<dbReference type="EMBL" id="VSSQ01002315">
    <property type="protein sequence ID" value="MPM14652.1"/>
    <property type="molecule type" value="Genomic_DNA"/>
</dbReference>
<reference evidence="1" key="1">
    <citation type="submission" date="2019-08" db="EMBL/GenBank/DDBJ databases">
        <authorList>
            <person name="Kucharzyk K."/>
            <person name="Murdoch R.W."/>
            <person name="Higgins S."/>
            <person name="Loffler F."/>
        </authorList>
    </citation>
    <scope>NUCLEOTIDE SEQUENCE</scope>
</reference>
<comment type="caution">
    <text evidence="1">The sequence shown here is derived from an EMBL/GenBank/DDBJ whole genome shotgun (WGS) entry which is preliminary data.</text>
</comment>
<gene>
    <name evidence="1" type="ORF">SDC9_61016</name>
</gene>
<dbReference type="SUPFAM" id="SSF111364">
    <property type="entry name" value="Tsx-like channel"/>
    <property type="match status" value="1"/>
</dbReference>
<dbReference type="Pfam" id="PF16412">
    <property type="entry name" value="DUF5020"/>
    <property type="match status" value="1"/>
</dbReference>